<evidence type="ECO:0000259" key="9">
    <source>
        <dbReference type="Pfam" id="PF18967"/>
    </source>
</evidence>
<evidence type="ECO:0000256" key="8">
    <source>
        <dbReference type="SAM" id="Phobius"/>
    </source>
</evidence>
<evidence type="ECO:0000256" key="7">
    <source>
        <dbReference type="ARBA" id="ARBA00023136"/>
    </source>
</evidence>
<comment type="caution">
    <text evidence="10">The sequence shown here is derived from an EMBL/GenBank/DDBJ whole genome shotgun (WGS) entry which is preliminary data.</text>
</comment>
<dbReference type="EMBL" id="JAOZYB010000319">
    <property type="protein sequence ID" value="MEB3964944.1"/>
    <property type="molecule type" value="Genomic_DNA"/>
</dbReference>
<gene>
    <name evidence="10" type="ORF">OKJ48_32635</name>
</gene>
<keyword evidence="7 8" id="KW-0472">Membrane</keyword>
<feature type="transmembrane region" description="Helical" evidence="8">
    <location>
        <begin position="154"/>
        <end position="175"/>
    </location>
</feature>
<evidence type="ECO:0000256" key="5">
    <source>
        <dbReference type="ARBA" id="ARBA00022989"/>
    </source>
</evidence>
<name>A0ABU6CJQ8_9ACTN</name>
<keyword evidence="3 8" id="KW-0812">Transmembrane</keyword>
<keyword evidence="4" id="KW-0547">Nucleotide-binding</keyword>
<evidence type="ECO:0000256" key="4">
    <source>
        <dbReference type="ARBA" id="ARBA00022741"/>
    </source>
</evidence>
<keyword evidence="5 8" id="KW-1133">Transmembrane helix</keyword>
<keyword evidence="6" id="KW-0051">Antiviral defense</keyword>
<feature type="transmembrane region" description="Helical" evidence="8">
    <location>
        <begin position="73"/>
        <end position="93"/>
    </location>
</feature>
<organism evidence="10 11">
    <name type="scientific">Streptomyces kunmingensis</name>
    <dbReference type="NCBI Taxonomy" id="68225"/>
    <lineage>
        <taxon>Bacteria</taxon>
        <taxon>Bacillati</taxon>
        <taxon>Actinomycetota</taxon>
        <taxon>Actinomycetes</taxon>
        <taxon>Kitasatosporales</taxon>
        <taxon>Streptomycetaceae</taxon>
        <taxon>Streptomyces</taxon>
    </lineage>
</organism>
<feature type="domain" description="Pycsar effector protein" evidence="9">
    <location>
        <begin position="20"/>
        <end position="174"/>
    </location>
</feature>
<dbReference type="Proteomes" id="UP001352223">
    <property type="component" value="Unassembled WGS sequence"/>
</dbReference>
<feature type="transmembrane region" description="Helical" evidence="8">
    <location>
        <begin position="38"/>
        <end position="58"/>
    </location>
</feature>
<evidence type="ECO:0000313" key="10">
    <source>
        <dbReference type="EMBL" id="MEB3964944.1"/>
    </source>
</evidence>
<evidence type="ECO:0000313" key="11">
    <source>
        <dbReference type="Proteomes" id="UP001352223"/>
    </source>
</evidence>
<evidence type="ECO:0000256" key="1">
    <source>
        <dbReference type="ARBA" id="ARBA00004236"/>
    </source>
</evidence>
<keyword evidence="11" id="KW-1185">Reference proteome</keyword>
<proteinExistence type="predicted"/>
<protein>
    <submittedName>
        <fullName evidence="10">DUF5706 domain-containing protein</fullName>
    </submittedName>
</protein>
<evidence type="ECO:0000256" key="6">
    <source>
        <dbReference type="ARBA" id="ARBA00023118"/>
    </source>
</evidence>
<accession>A0ABU6CJQ8</accession>
<comment type="subcellular location">
    <subcellularLocation>
        <location evidence="1">Cell membrane</location>
    </subcellularLocation>
</comment>
<evidence type="ECO:0000256" key="3">
    <source>
        <dbReference type="ARBA" id="ARBA00022692"/>
    </source>
</evidence>
<dbReference type="RefSeq" id="WP_324772761.1">
    <property type="nucleotide sequence ID" value="NZ_BAAATS010000002.1"/>
</dbReference>
<keyword evidence="2" id="KW-1003">Cell membrane</keyword>
<evidence type="ECO:0000256" key="2">
    <source>
        <dbReference type="ARBA" id="ARBA00022475"/>
    </source>
</evidence>
<sequence>MSAISPGTPAPLPPPGVRAAERLLAELRTEIARADAKAAVAVAALGVAAGVLGGLLAGQDWRPASLSPLGATTWWSGVTGLIVTLLALLMAVVPRRGRTRWAHGAPLSYFGDVQQAARSGHLAQALAETERVPATGALIALTETSRIAARKHQWIRVGLTALGASVVLLTTPLLIG</sequence>
<dbReference type="Pfam" id="PF18967">
    <property type="entry name" value="PycTM"/>
    <property type="match status" value="1"/>
</dbReference>
<reference evidence="10 11" key="1">
    <citation type="submission" date="2022-10" db="EMBL/GenBank/DDBJ databases">
        <authorList>
            <person name="Xie J."/>
            <person name="Shen N."/>
        </authorList>
    </citation>
    <scope>NUCLEOTIDE SEQUENCE [LARGE SCALE GENOMIC DNA]</scope>
    <source>
        <strain evidence="10 11">DSM 41681</strain>
    </source>
</reference>
<dbReference type="InterPro" id="IPR043760">
    <property type="entry name" value="PycTM_dom"/>
</dbReference>